<dbReference type="GO" id="GO:0141166">
    <property type="term" value="P:chromosomal 5-methylcytosine DNA demethylation pathway"/>
    <property type="evidence" value="ECO:0007669"/>
    <property type="project" value="InterPro"/>
</dbReference>
<dbReference type="GO" id="GO:0005634">
    <property type="term" value="C:nucleus"/>
    <property type="evidence" value="ECO:0007669"/>
    <property type="project" value="UniProtKB-SubCell"/>
</dbReference>
<keyword evidence="8" id="KW-0539">Nucleus</keyword>
<dbReference type="InterPro" id="IPR003265">
    <property type="entry name" value="HhH-GPD_domain"/>
</dbReference>
<dbReference type="AlphaFoldDB" id="A0A175YFH9"/>
<sequence>MAEKKFVQEDDICIPSNTTLLQGDLPTIKFSVDIFGTQTGESFQEMPHGDALQVKSVVGEVACSKDENYKIQTTQSLQTVVAGFSSPASAPSTPINQYVRKRRNSATPLKQNPIKKRNSCTDKLDQKPKLKKCSPEILNDEDNTKRTPTIRVSKSNLKIRTPVVSSTRKAQTKRTYIRKSCSKLVADSLKNIQSEVATKSFKRALKFDMENRAGDGCNRFENKDNQAATVDLIQEVDKQCFFPVHHKTSQSLINSRDSVPKFLKKRKKRRIKRLVHIFESSCRNVKTAEVGERSDKGILLIKKLGESDNGENLNTKLYCTTEESQTALEILDMYSAVKMKRRRLAGSIQRPLTNVTSVPKEALLQLHKSEGAFTTNHDAEVGKRVGLAAKEKNNERRWRKLQLFDEYIGQVGLREQNVGSSAFRSLAARFPNHKLNGQSKNSEPENSALWPSRGKTAPTAKREKNQSTRRARDDKTMDAVDWEVVRQANVDEVAEIIKDQGMNNVIAGKIKDFLNKIVEEQGCPDLEWLRDVPPEEAKTYLLNIFGIGLKSVECIRLLTLHHVAFPVDTNVRRVAVRLGWVPLKPLPEGLQMHLLEMYPVVNSIQKYLYPRLCTLDQEKLHRLDLPSPERKDIVTTQNFVAKTPLVLQIDPDVSDREYQHIFSKLGSKHLRQKCEPIIEYPASPGPSEPEDIEDLFKVSNELNDFGNYDDDDIPIIRIDSEACMNNIIEYAKGSNISFEGENSKILALLNSSNALPMPPLKHAGRLRTVHQVYELPDDHPILDDVDKRDPDDPSPYLFAVWNEGEYSMTMHKQLYDIVRLAIHTVIGIPVRSANHGTFPLNGTYFQVNEVFADDESSERPIVVPRDWLWGLTRRNLYRGTSPATIFKGFTLYHIQHAFCKGTKQSSPVIYRLLKKKEVYSARIKS</sequence>
<evidence type="ECO:0000256" key="6">
    <source>
        <dbReference type="ARBA" id="ARBA00023014"/>
    </source>
</evidence>
<dbReference type="Pfam" id="PF15628">
    <property type="entry name" value="RRM_DME"/>
    <property type="match status" value="1"/>
</dbReference>
<keyword evidence="4" id="KW-0479">Metal-binding</keyword>
<dbReference type="GO" id="GO:0035514">
    <property type="term" value="F:DNA demethylase activity"/>
    <property type="evidence" value="ECO:0007669"/>
    <property type="project" value="InterPro"/>
</dbReference>
<dbReference type="GO" id="GO:0006284">
    <property type="term" value="P:base-excision repair"/>
    <property type="evidence" value="ECO:0007669"/>
    <property type="project" value="InterPro"/>
</dbReference>
<feature type="compositionally biased region" description="Basic and acidic residues" evidence="9">
    <location>
        <begin position="460"/>
        <end position="475"/>
    </location>
</feature>
<dbReference type="SUPFAM" id="SSF48150">
    <property type="entry name" value="DNA-glycosylase"/>
    <property type="match status" value="1"/>
</dbReference>
<comment type="cofactor">
    <cofactor evidence="1">
        <name>[4Fe-4S] cluster</name>
        <dbReference type="ChEBI" id="CHEBI:49883"/>
    </cofactor>
</comment>
<dbReference type="CDD" id="cd00056">
    <property type="entry name" value="ENDO3c"/>
    <property type="match status" value="1"/>
</dbReference>
<dbReference type="GO" id="GO:0051536">
    <property type="term" value="F:iron-sulfur cluster binding"/>
    <property type="evidence" value="ECO:0007669"/>
    <property type="project" value="UniProtKB-KW"/>
</dbReference>
<keyword evidence="6" id="KW-0411">Iron-sulfur</keyword>
<dbReference type="SMART" id="SM00478">
    <property type="entry name" value="ENDO3c"/>
    <property type="match status" value="1"/>
</dbReference>
<organism evidence="11">
    <name type="scientific">Daucus carota subsp. sativus</name>
    <name type="common">Carrot</name>
    <dbReference type="NCBI Taxonomy" id="79200"/>
    <lineage>
        <taxon>Eukaryota</taxon>
        <taxon>Viridiplantae</taxon>
        <taxon>Streptophyta</taxon>
        <taxon>Embryophyta</taxon>
        <taxon>Tracheophyta</taxon>
        <taxon>Spermatophyta</taxon>
        <taxon>Magnoliopsida</taxon>
        <taxon>eudicotyledons</taxon>
        <taxon>Gunneridae</taxon>
        <taxon>Pentapetalae</taxon>
        <taxon>asterids</taxon>
        <taxon>campanulids</taxon>
        <taxon>Apiales</taxon>
        <taxon>Apiaceae</taxon>
        <taxon>Apioideae</taxon>
        <taxon>Scandiceae</taxon>
        <taxon>Daucinae</taxon>
        <taxon>Daucus</taxon>
        <taxon>Daucus sect. Daucus</taxon>
    </lineage>
</organism>
<dbReference type="GO" id="GO:0046872">
    <property type="term" value="F:metal ion binding"/>
    <property type="evidence" value="ECO:0007669"/>
    <property type="project" value="UniProtKB-KW"/>
</dbReference>
<evidence type="ECO:0000256" key="2">
    <source>
        <dbReference type="ARBA" id="ARBA00004123"/>
    </source>
</evidence>
<dbReference type="PANTHER" id="PTHR46213:SF13">
    <property type="entry name" value="DEMETER-LIKE PROTEIN 2-RELATED"/>
    <property type="match status" value="1"/>
</dbReference>
<dbReference type="GO" id="GO:0019104">
    <property type="term" value="F:DNA N-glycosylase activity"/>
    <property type="evidence" value="ECO:0007669"/>
    <property type="project" value="InterPro"/>
</dbReference>
<dbReference type="Gene3D" id="1.10.340.30">
    <property type="entry name" value="Hypothetical protein, domain 2"/>
    <property type="match status" value="1"/>
</dbReference>
<feature type="region of interest" description="Disordered" evidence="9">
    <location>
        <begin position="433"/>
        <end position="475"/>
    </location>
</feature>
<accession>A0A175YFH9</accession>
<comment type="similarity">
    <text evidence="3">Belongs to the DNA glycosylase family. DEMETER subfamily.</text>
</comment>
<feature type="domain" description="HhH-GPD" evidence="10">
    <location>
        <begin position="465"/>
        <end position="612"/>
    </location>
</feature>
<evidence type="ECO:0000256" key="9">
    <source>
        <dbReference type="SAM" id="MobiDB-lite"/>
    </source>
</evidence>
<comment type="subcellular location">
    <subcellularLocation>
        <location evidence="2">Nucleus</location>
    </subcellularLocation>
</comment>
<evidence type="ECO:0000256" key="8">
    <source>
        <dbReference type="ARBA" id="ARBA00023242"/>
    </source>
</evidence>
<dbReference type="InterPro" id="IPR044811">
    <property type="entry name" value="DME/ROS1"/>
</dbReference>
<comment type="caution">
    <text evidence="11">The sequence shown here is derived from an EMBL/GenBank/DDBJ whole genome shotgun (WGS) entry which is preliminary data.</text>
</comment>
<gene>
    <name evidence="11" type="ORF">DCAR_029993</name>
</gene>
<dbReference type="InterPro" id="IPR011257">
    <property type="entry name" value="DNA_glycosylase"/>
</dbReference>
<dbReference type="Gramene" id="KZM82424">
    <property type="protein sequence ID" value="KZM82424"/>
    <property type="gene ID" value="DCAR_029993"/>
</dbReference>
<dbReference type="EMBL" id="LNRQ01000009">
    <property type="protein sequence ID" value="KZM82424.1"/>
    <property type="molecule type" value="Genomic_DNA"/>
</dbReference>
<evidence type="ECO:0000313" key="11">
    <source>
        <dbReference type="EMBL" id="KZM82424.1"/>
    </source>
</evidence>
<keyword evidence="7" id="KW-0238">DNA-binding</keyword>
<name>A0A175YFH9_DAUCS</name>
<dbReference type="InterPro" id="IPR028925">
    <property type="entry name" value="RRM_DME"/>
</dbReference>
<protein>
    <recommendedName>
        <fullName evidence="10">HhH-GPD domain-containing protein</fullName>
    </recommendedName>
</protein>
<evidence type="ECO:0000256" key="7">
    <source>
        <dbReference type="ARBA" id="ARBA00023125"/>
    </source>
</evidence>
<evidence type="ECO:0000256" key="1">
    <source>
        <dbReference type="ARBA" id="ARBA00001966"/>
    </source>
</evidence>
<proteinExistence type="inferred from homology"/>
<feature type="compositionally biased region" description="Polar residues" evidence="9">
    <location>
        <begin position="435"/>
        <end position="445"/>
    </location>
</feature>
<dbReference type="PANTHER" id="PTHR46213">
    <property type="entry name" value="TRANSCRIPTIONAL ACTIVATOR DEMETER"/>
    <property type="match status" value="1"/>
</dbReference>
<evidence type="ECO:0000259" key="10">
    <source>
        <dbReference type="SMART" id="SM00478"/>
    </source>
</evidence>
<evidence type="ECO:0000256" key="3">
    <source>
        <dbReference type="ARBA" id="ARBA00005646"/>
    </source>
</evidence>
<evidence type="ECO:0000256" key="5">
    <source>
        <dbReference type="ARBA" id="ARBA00023004"/>
    </source>
</evidence>
<keyword evidence="5" id="KW-0408">Iron</keyword>
<dbReference type="GO" id="GO:0003677">
    <property type="term" value="F:DNA binding"/>
    <property type="evidence" value="ECO:0007669"/>
    <property type="project" value="UniProtKB-KW"/>
</dbReference>
<evidence type="ECO:0000256" key="4">
    <source>
        <dbReference type="ARBA" id="ARBA00022723"/>
    </source>
</evidence>
<reference evidence="11" key="1">
    <citation type="journal article" date="2016" name="Nat. Genet.">
        <title>A high-quality carrot genome assembly provides new insights into carotenoid accumulation and asterid genome evolution.</title>
        <authorList>
            <person name="Iorizzo M."/>
            <person name="Ellison S."/>
            <person name="Senalik D."/>
            <person name="Zeng P."/>
            <person name="Satapoomin P."/>
            <person name="Huang J."/>
            <person name="Bowman M."/>
            <person name="Iovene M."/>
            <person name="Sanseverino W."/>
            <person name="Cavagnaro P."/>
            <person name="Yildiz M."/>
            <person name="Macko-Podgorni A."/>
            <person name="Moranska E."/>
            <person name="Grzebelus E."/>
            <person name="Grzebelus D."/>
            <person name="Ashrafi H."/>
            <person name="Zheng Z."/>
            <person name="Cheng S."/>
            <person name="Spooner D."/>
            <person name="Van Deynze A."/>
            <person name="Simon P."/>
        </authorList>
    </citation>
    <scope>NUCLEOTIDE SEQUENCE [LARGE SCALE GENOMIC DNA]</scope>
    <source>
        <tissue evidence="11">Leaf</tissue>
    </source>
</reference>